<dbReference type="NCBIfam" id="NF041195">
    <property type="entry name" value="ScbA_BarX_GamBu"/>
    <property type="match status" value="1"/>
</dbReference>
<dbReference type="InterPro" id="IPR047757">
    <property type="entry name" value="AfsA-like"/>
</dbReference>
<proteinExistence type="predicted"/>
<evidence type="ECO:0000313" key="2">
    <source>
        <dbReference type="EMBL" id="GAA2482428.1"/>
    </source>
</evidence>
<organism evidence="2 3">
    <name type="scientific">Streptomyces gobitricini</name>
    <dbReference type="NCBI Taxonomy" id="68211"/>
    <lineage>
        <taxon>Bacteria</taxon>
        <taxon>Bacillati</taxon>
        <taxon>Actinomycetota</taxon>
        <taxon>Actinomycetes</taxon>
        <taxon>Kitasatosporales</taxon>
        <taxon>Streptomycetaceae</taxon>
        <taxon>Streptomyces</taxon>
    </lineage>
</organism>
<dbReference type="Pfam" id="PF03756">
    <property type="entry name" value="AfsA"/>
    <property type="match status" value="2"/>
</dbReference>
<protein>
    <submittedName>
        <fullName evidence="2">ScbA/BarX family gamma-butyrolactone biosynthesis protein</fullName>
    </submittedName>
</protein>
<comment type="caution">
    <text evidence="2">The sequence shown here is derived from an EMBL/GenBank/DDBJ whole genome shotgun (WGS) entry which is preliminary data.</text>
</comment>
<keyword evidence="3" id="KW-1185">Reference proteome</keyword>
<dbReference type="Proteomes" id="UP001499942">
    <property type="component" value="Unassembled WGS sequence"/>
</dbReference>
<feature type="domain" description="A-factor biosynthesis hotdog" evidence="1">
    <location>
        <begin position="194"/>
        <end position="283"/>
    </location>
</feature>
<accession>A0ABP5YJN6</accession>
<gene>
    <name evidence="2" type="ORF">GCM10010393_11380</name>
</gene>
<reference evidence="3" key="1">
    <citation type="journal article" date="2019" name="Int. J. Syst. Evol. Microbiol.">
        <title>The Global Catalogue of Microorganisms (GCM) 10K type strain sequencing project: providing services to taxonomists for standard genome sequencing and annotation.</title>
        <authorList>
            <consortium name="The Broad Institute Genomics Platform"/>
            <consortium name="The Broad Institute Genome Sequencing Center for Infectious Disease"/>
            <person name="Wu L."/>
            <person name="Ma J."/>
        </authorList>
    </citation>
    <scope>NUCLEOTIDE SEQUENCE [LARGE SCALE GENOMIC DNA]</scope>
    <source>
        <strain evidence="3">JCM 5062</strain>
    </source>
</reference>
<evidence type="ECO:0000313" key="3">
    <source>
        <dbReference type="Proteomes" id="UP001499942"/>
    </source>
</evidence>
<name>A0ABP5YJN6_9ACTN</name>
<dbReference type="RefSeq" id="WP_344357176.1">
    <property type="nucleotide sequence ID" value="NZ_BAAASR010000006.1"/>
</dbReference>
<dbReference type="InterPro" id="IPR029069">
    <property type="entry name" value="HotDog_dom_sf"/>
</dbReference>
<dbReference type="InterPro" id="IPR005509">
    <property type="entry name" value="AfsA_hotdog_dom"/>
</dbReference>
<evidence type="ECO:0000259" key="1">
    <source>
        <dbReference type="Pfam" id="PF03756"/>
    </source>
</evidence>
<feature type="domain" description="A-factor biosynthesis hotdog" evidence="1">
    <location>
        <begin position="17"/>
        <end position="152"/>
    </location>
</feature>
<dbReference type="EMBL" id="BAAASR010000006">
    <property type="protein sequence ID" value="GAA2482428.1"/>
    <property type="molecule type" value="Genomic_DNA"/>
</dbReference>
<sequence>MSTTASHQALTSVPQDLVHKDNPDQVFLSRYEQTADDTFDVTADWSHAHALFPVRDRHDDPMLLVETVRQTFPLLCHHAFGVPMGHHLLWEDFRYSTSVPALVADPDHPTALDLEVTCKNVVRRGPRAAALELIIIVRRAGIHLGTAHTRFTIQAPAVYQRLRLGRADARTMMEEALPLAPPAPPQEVGANTFHDVVLSPTPVPRRWQLRVDVHHPLFFDHPVDHAPGMLLMEAARQAAQAVSRPRTVISAAMDVVFHRYVELDTPCLVEAHAVPHDAGGRARVLVVMRQEEDERFKALVTLDTTD</sequence>
<dbReference type="SUPFAM" id="SSF54637">
    <property type="entry name" value="Thioesterase/thiol ester dehydrase-isomerase"/>
    <property type="match status" value="1"/>
</dbReference>